<keyword evidence="7" id="KW-0998">Cell outer membrane</keyword>
<dbReference type="InterPro" id="IPR012334">
    <property type="entry name" value="Pectin_lyas_fold"/>
</dbReference>
<keyword evidence="6" id="KW-0472">Membrane</keyword>
<dbReference type="InParanoid" id="A0A5Q0BGJ1"/>
<dbReference type="InterPro" id="IPR003368">
    <property type="entry name" value="POMP_repeat"/>
</dbReference>
<dbReference type="SMART" id="SM00710">
    <property type="entry name" value="PbH1"/>
    <property type="match status" value="5"/>
</dbReference>
<evidence type="ECO:0000256" key="4">
    <source>
        <dbReference type="ARBA" id="ARBA00022525"/>
    </source>
</evidence>
<dbReference type="KEGG" id="mmob:F6R98_00640"/>
<dbReference type="InterPro" id="IPR006626">
    <property type="entry name" value="PbH1"/>
</dbReference>
<sequence>MNEPFKIGCCRIIAAFLLIPWAPDGNAGQIWHVTANVHVSSTGTDWKNAFNSLQTALGYAKSGDEIWVAHGTYHPDKTDRKVSFNLKRGVAVYGGFSGNENKLTERDYRKNKTILSGNIGGGDKTKNTITIVKGENNAILDGFIIEDAYSTAEAKKMHLTPDEIRKNDANDGGGMRNFMVSPTVRNCIFRNNHAAKGGAVYNVQEAKLAQARFINVIFDKNSALMRGGAVSNDLGASPEFINSKFTNNRSDDKGGALYNDFASSPIIVNSLFESNSAASAGAIGNDGGSSPLLLNVTIKNNHASSGMGSGLYQGTGANNNPIAINSRIDNIYNWHEDTVATLNSELPAEHAVPLGKFIFMSNLSPQIPSQRLLLQPRTKIGYQEKYDWAAIQKNALIDSLLKFYAQNGGAIEYRDAYQVPVMTDPASKNSIIYVVPDSNSPLKDGSSWQHALTDLQQAINMAAVNHAPIWLKKGKYYSTADKSLISAFILYDNIEVYGGFSGNETSLQARNIAENPTIVSAVSSRAGFVFQHVLYGANNVVLDGLTIQDGNADGFTYNGKGGGLLAYHAGKTFWPHDQAAGFVMTIHNCTFANNFAKEGGAIYAFGKAQLVITNTYFKNNSAIYGGALMDREGNKIDCNNCFFINNHAKKDGGAVYIDYGSHAKFNGTLFDGNSAEHYAGGVLAVSRASQLEETMVDIDNSSFIHNQALSGSNIFNLDQSIVNIKNSIIKDTSYQGVVNIY</sequence>
<dbReference type="SUPFAM" id="SSF51126">
    <property type="entry name" value="Pectin lyase-like"/>
    <property type="match status" value="2"/>
</dbReference>
<evidence type="ECO:0000256" key="6">
    <source>
        <dbReference type="ARBA" id="ARBA00023136"/>
    </source>
</evidence>
<dbReference type="Pfam" id="PF02415">
    <property type="entry name" value="Chlam_PMP"/>
    <property type="match status" value="4"/>
</dbReference>
<dbReference type="GO" id="GO:0009279">
    <property type="term" value="C:cell outer membrane"/>
    <property type="evidence" value="ECO:0007669"/>
    <property type="project" value="UniProtKB-SubCell"/>
</dbReference>
<gene>
    <name evidence="8" type="ORF">F6R98_00640</name>
</gene>
<dbReference type="RefSeq" id="WP_153247284.1">
    <property type="nucleotide sequence ID" value="NZ_CP044205.1"/>
</dbReference>
<evidence type="ECO:0000256" key="3">
    <source>
        <dbReference type="ARBA" id="ARBA00004613"/>
    </source>
</evidence>
<proteinExistence type="predicted"/>
<dbReference type="GO" id="GO:0005576">
    <property type="term" value="C:extracellular region"/>
    <property type="evidence" value="ECO:0007669"/>
    <property type="project" value="UniProtKB-SubCell"/>
</dbReference>
<dbReference type="PANTHER" id="PTHR11319:SF35">
    <property type="entry name" value="OUTER MEMBRANE PROTEIN PMPC-RELATED"/>
    <property type="match status" value="1"/>
</dbReference>
<dbReference type="OrthoDB" id="5410062at2"/>
<protein>
    <submittedName>
        <fullName evidence="8">Right-handed parallel beta-helix repeat-containing protein</fullName>
    </submittedName>
</protein>
<dbReference type="Proteomes" id="UP000325755">
    <property type="component" value="Chromosome"/>
</dbReference>
<name>A0A5Q0BGJ1_9GAMM</name>
<accession>A0A5Q0BGJ1</accession>
<dbReference type="EMBL" id="CP044205">
    <property type="protein sequence ID" value="QFY41307.1"/>
    <property type="molecule type" value="Genomic_DNA"/>
</dbReference>
<reference evidence="8 9" key="1">
    <citation type="submission" date="2019-09" db="EMBL/GenBank/DDBJ databases">
        <title>Ecophysiology of the spiral-shaped methanotroph Methylospira mobilis as revealed by the complete genome sequence.</title>
        <authorList>
            <person name="Oshkin I.Y."/>
            <person name="Dedysh S.N."/>
            <person name="Miroshnikov K."/>
            <person name="Danilova O.V."/>
            <person name="Hakobyan A."/>
            <person name="Liesack W."/>
        </authorList>
    </citation>
    <scope>NUCLEOTIDE SEQUENCE [LARGE SCALE GENOMIC DNA]</scope>
    <source>
        <strain evidence="8 9">Shm1</strain>
    </source>
</reference>
<dbReference type="InterPro" id="IPR011050">
    <property type="entry name" value="Pectin_lyase_fold/virulence"/>
</dbReference>
<comment type="subcellular location">
    <subcellularLocation>
        <location evidence="1">Cell envelope</location>
    </subcellularLocation>
    <subcellularLocation>
        <location evidence="2">Cell outer membrane</location>
    </subcellularLocation>
    <subcellularLocation>
        <location evidence="3">Secreted</location>
    </subcellularLocation>
</comment>
<keyword evidence="5" id="KW-0732">Signal</keyword>
<dbReference type="Gene3D" id="2.160.20.10">
    <property type="entry name" value="Single-stranded right-handed beta-helix, Pectin lyase-like"/>
    <property type="match status" value="2"/>
</dbReference>
<organism evidence="8 9">
    <name type="scientific">Candidatus Methylospira mobilis</name>
    <dbReference type="NCBI Taxonomy" id="1808979"/>
    <lineage>
        <taxon>Bacteria</taxon>
        <taxon>Pseudomonadati</taxon>
        <taxon>Pseudomonadota</taxon>
        <taxon>Gammaproteobacteria</taxon>
        <taxon>Methylococcales</taxon>
        <taxon>Methylococcaceae</taxon>
        <taxon>Candidatus Methylospira</taxon>
    </lineage>
</organism>
<evidence type="ECO:0000313" key="8">
    <source>
        <dbReference type="EMBL" id="QFY41307.1"/>
    </source>
</evidence>
<dbReference type="NCBIfam" id="TIGR01376">
    <property type="entry name" value="POMP_repeat"/>
    <property type="match status" value="1"/>
</dbReference>
<evidence type="ECO:0000256" key="2">
    <source>
        <dbReference type="ARBA" id="ARBA00004442"/>
    </source>
</evidence>
<evidence type="ECO:0000256" key="5">
    <source>
        <dbReference type="ARBA" id="ARBA00022729"/>
    </source>
</evidence>
<evidence type="ECO:0000313" key="9">
    <source>
        <dbReference type="Proteomes" id="UP000325755"/>
    </source>
</evidence>
<dbReference type="PANTHER" id="PTHR11319">
    <property type="entry name" value="G PROTEIN-COUPLED RECEPTOR-RELATED"/>
    <property type="match status" value="1"/>
</dbReference>
<dbReference type="AlphaFoldDB" id="A0A5Q0BGJ1"/>
<keyword evidence="9" id="KW-1185">Reference proteome</keyword>
<evidence type="ECO:0000256" key="7">
    <source>
        <dbReference type="ARBA" id="ARBA00023237"/>
    </source>
</evidence>
<keyword evidence="4" id="KW-0964">Secreted</keyword>
<evidence type="ECO:0000256" key="1">
    <source>
        <dbReference type="ARBA" id="ARBA00004196"/>
    </source>
</evidence>